<evidence type="ECO:0000256" key="2">
    <source>
        <dbReference type="ARBA" id="ARBA00022643"/>
    </source>
</evidence>
<reference evidence="7 8" key="1">
    <citation type="journal article" date="2021" name="Front. Microbiol.">
        <title>Aerobic Denitrification and Heterotrophic Sulfur Oxidation in the Genus Halomonas Revealed by Six Novel Species Characterizations and Genome-Based Analysis.</title>
        <authorList>
            <person name="Wang L."/>
            <person name="Shao Z."/>
        </authorList>
    </citation>
    <scope>NUCLEOTIDE SEQUENCE [LARGE SCALE GENOMIC DNA]</scope>
    <source>
        <strain evidence="7 8">MCCC 1A11036</strain>
    </source>
</reference>
<keyword evidence="2 5" id="KW-0288">FMN</keyword>
<dbReference type="Pfam" id="PF00881">
    <property type="entry name" value="Nitroreductase"/>
    <property type="match status" value="1"/>
</dbReference>
<dbReference type="InterPro" id="IPR000415">
    <property type="entry name" value="Nitroreductase-like"/>
</dbReference>
<comment type="caution">
    <text evidence="7">The sequence shown here is derived from an EMBL/GenBank/DDBJ whole genome shotgun (WGS) entry which is preliminary data.</text>
</comment>
<dbReference type="RefSeq" id="WP_234275004.1">
    <property type="nucleotide sequence ID" value="NZ_JABFTT010000013.1"/>
</dbReference>
<keyword evidence="1 5" id="KW-0285">Flavoprotein</keyword>
<dbReference type="Gene3D" id="3.40.109.10">
    <property type="entry name" value="NADH Oxidase"/>
    <property type="match status" value="1"/>
</dbReference>
<dbReference type="PANTHER" id="PTHR43543">
    <property type="entry name" value="MALONIC SEMIALDEHYDE REDUCTASE RUTE-RELATED"/>
    <property type="match status" value="1"/>
</dbReference>
<name>A0ABS9AIV9_9GAMM</name>
<comment type="similarity">
    <text evidence="5">Belongs to the nitroreductase family. HadB/RutE subfamily.</text>
</comment>
<protein>
    <recommendedName>
        <fullName evidence="5">Putative NADH dehydrogenase/NAD(P)H nitroreductase HOP51_16400</fullName>
        <ecNumber evidence="5">1.-.-.-</ecNumber>
    </recommendedName>
</protein>
<dbReference type="GO" id="GO:0035527">
    <property type="term" value="F:3-hydroxypropionate dehydrogenase (NADP+) activity"/>
    <property type="evidence" value="ECO:0007669"/>
    <property type="project" value="UniProtKB-EC"/>
</dbReference>
<evidence type="ECO:0000313" key="8">
    <source>
        <dbReference type="Proteomes" id="UP001320122"/>
    </source>
</evidence>
<dbReference type="EMBL" id="JABFTT010000013">
    <property type="protein sequence ID" value="MCE8021678.1"/>
    <property type="molecule type" value="Genomic_DNA"/>
</dbReference>
<dbReference type="PANTHER" id="PTHR43543:SF1">
    <property type="entry name" value="MALONIC SEMIALDEHYDE REDUCTASE RUTE-RELATED"/>
    <property type="match status" value="1"/>
</dbReference>
<evidence type="ECO:0000256" key="5">
    <source>
        <dbReference type="HAMAP-Rule" id="MF_01204"/>
    </source>
</evidence>
<accession>A0ABS9AIV9</accession>
<gene>
    <name evidence="7" type="ORF">HOP51_16400</name>
</gene>
<proteinExistence type="inferred from homology"/>
<dbReference type="CDD" id="cd02148">
    <property type="entry name" value="RutE-like"/>
    <property type="match status" value="1"/>
</dbReference>
<keyword evidence="4 5" id="KW-0560">Oxidoreductase</keyword>
<evidence type="ECO:0000259" key="6">
    <source>
        <dbReference type="Pfam" id="PF00881"/>
    </source>
</evidence>
<dbReference type="InterPro" id="IPR050461">
    <property type="entry name" value="Nitroreductase_HadB/RutE"/>
</dbReference>
<organism evidence="7 8">
    <name type="scientific">Billgrantia zhangzhouensis</name>
    <dbReference type="NCBI Taxonomy" id="2733481"/>
    <lineage>
        <taxon>Bacteria</taxon>
        <taxon>Pseudomonadati</taxon>
        <taxon>Pseudomonadota</taxon>
        <taxon>Gammaproteobacteria</taxon>
        <taxon>Oceanospirillales</taxon>
        <taxon>Halomonadaceae</taxon>
        <taxon>Billgrantia</taxon>
    </lineage>
</organism>
<sequence>MRPPLDDTALDTVFREAHTHYGFKPAPIDEATLRELYDLLKWGPTSMNCQPARYVFVVSDEGKSRLMPALSEGNRDKAHEAPATVIIAVDTHFYEFMPRVFPSSPNARERFAENPDKASDTAWRNGTLQGAYLIVAARMLGLDAGPMSGFDNAMVDEEFFPNGRYKSNFLINLGVGDPAGLRPRGTRLAFEEVAEVV</sequence>
<evidence type="ECO:0000313" key="7">
    <source>
        <dbReference type="EMBL" id="MCE8021678.1"/>
    </source>
</evidence>
<evidence type="ECO:0000256" key="3">
    <source>
        <dbReference type="ARBA" id="ARBA00022857"/>
    </source>
</evidence>
<keyword evidence="3 5" id="KW-0521">NADP</keyword>
<dbReference type="SUPFAM" id="SSF55469">
    <property type="entry name" value="FMN-dependent nitroreductase-like"/>
    <property type="match status" value="1"/>
</dbReference>
<evidence type="ECO:0000256" key="1">
    <source>
        <dbReference type="ARBA" id="ARBA00022630"/>
    </source>
</evidence>
<keyword evidence="5" id="KW-0520">NAD</keyword>
<dbReference type="InterPro" id="IPR029479">
    <property type="entry name" value="Nitroreductase"/>
</dbReference>
<dbReference type="HAMAP" id="MF_01204">
    <property type="entry name" value="Oxidoreductase_RutE_HadB"/>
    <property type="match status" value="1"/>
</dbReference>
<dbReference type="Proteomes" id="UP001320122">
    <property type="component" value="Unassembled WGS sequence"/>
</dbReference>
<dbReference type="InterPro" id="IPR023936">
    <property type="entry name" value="RutE-like"/>
</dbReference>
<keyword evidence="8" id="KW-1185">Reference proteome</keyword>
<feature type="domain" description="Nitroreductase" evidence="6">
    <location>
        <begin position="16"/>
        <end position="159"/>
    </location>
</feature>
<dbReference type="NCBIfam" id="NF003768">
    <property type="entry name" value="PRK05365.1"/>
    <property type="match status" value="1"/>
</dbReference>
<dbReference type="EC" id="1.-.-.-" evidence="5"/>
<comment type="cofactor">
    <cofactor evidence="5">
        <name>FMN</name>
        <dbReference type="ChEBI" id="CHEBI:58210"/>
    </cofactor>
</comment>
<evidence type="ECO:0000256" key="4">
    <source>
        <dbReference type="ARBA" id="ARBA00023002"/>
    </source>
</evidence>